<dbReference type="GO" id="GO:0009570">
    <property type="term" value="C:chloroplast stroma"/>
    <property type="evidence" value="ECO:0007669"/>
    <property type="project" value="TreeGrafter"/>
</dbReference>
<proteinExistence type="inferred from homology"/>
<evidence type="ECO:0000313" key="8">
    <source>
        <dbReference type="Proteomes" id="UP000825935"/>
    </source>
</evidence>
<dbReference type="AlphaFoldDB" id="A0A8T2QE15"/>
<evidence type="ECO:0000313" key="7">
    <source>
        <dbReference type="EMBL" id="KAH7281683.1"/>
    </source>
</evidence>
<feature type="binding site" evidence="5">
    <location>
        <position position="608"/>
    </location>
    <ligand>
        <name>Fe cation</name>
        <dbReference type="ChEBI" id="CHEBI:24875"/>
        <note>catalytic</note>
    </ligand>
</feature>
<keyword evidence="8" id="KW-1185">Reference proteome</keyword>
<evidence type="ECO:0000256" key="5">
    <source>
        <dbReference type="PIRSR" id="PIRSR604294-1"/>
    </source>
</evidence>
<keyword evidence="4 5" id="KW-0408">Iron</keyword>
<evidence type="ECO:0000256" key="6">
    <source>
        <dbReference type="SAM" id="MobiDB-lite"/>
    </source>
</evidence>
<accession>A0A8T2QE15</accession>
<dbReference type="InterPro" id="IPR004294">
    <property type="entry name" value="Carotenoid_Oase"/>
</dbReference>
<dbReference type="EMBL" id="CM035441">
    <property type="protein sequence ID" value="KAH7281683.1"/>
    <property type="molecule type" value="Genomic_DNA"/>
</dbReference>
<comment type="caution">
    <text evidence="7">The sequence shown here is derived from an EMBL/GenBank/DDBJ whole genome shotgun (WGS) entry which is preliminary data.</text>
</comment>
<feature type="region of interest" description="Disordered" evidence="6">
    <location>
        <begin position="75"/>
        <end position="98"/>
    </location>
</feature>
<dbReference type="OrthoDB" id="1069523at2759"/>
<feature type="binding site" evidence="5">
    <location>
        <position position="426"/>
    </location>
    <ligand>
        <name>Fe cation</name>
        <dbReference type="ChEBI" id="CHEBI:24875"/>
        <note>catalytic</note>
    </ligand>
</feature>
<gene>
    <name evidence="7" type="ORF">KP509_36G058200</name>
</gene>
<sequence length="620" mass="68596">MTPLPFTQLHLNHAPGAFLPHIHNYSLSVDFHGESVTSGVPPLSLTIDGCGSRSRRPCTTASTCSRFSSLSLPAAPSLPAPEEHMQDRGPSPPQQGHVNWNPFQRVGAFLCELVERVFVGAIEKSRPFPPNVDPTVQLSGNFSPVPESPLQKQLQIEGALPSCLDGVYVRNGANPRFEPVAGHHLFDGDGMLHAVSFSGGSASYAARFTCTNRLIEEERLGRAIFPKAVGELHGHTGIARLLLFWARSLIGLVDASKGMGVANAGVIFFNGTLLAMSEDDLPYSVHVTKDGDLFTEGRFDFDGQISSSMIAHPKLDPNTGELFALSYSILQQPYLRYFNFSRNGMKERDVEISLAQPAMVHDFAITERFVIIPDQQVVFNVRTMLQGGSPVFYDKAKTPRYGVLPRHAVDEKSIEWIDVPDCFCFHFWNAWEDENGEDTVVIGSCMTPPDTIFNTCDEPFRSVLSEIRLNRRTRTSTRRQIVPMNLEAGRVNERYTGRKTRYVYLAIAEPWPRVSGVAKVDLNACGSGETEENVVGKHMFEKGCYGGEPIFVPRSEDPTADEDDGYILTYVHNEDTDKSELLVLDAKSPSLAKLAAVKLPSRVPYGFHGTFVPAHKLREQ</sequence>
<dbReference type="OMA" id="PWLAFIH"/>
<keyword evidence="2 5" id="KW-0479">Metal-binding</keyword>
<dbReference type="PANTHER" id="PTHR10543:SF97">
    <property type="entry name" value="9-CIS-EPOXYCAROTENOID DIOXYGENASE NCED4, CHLOROPLASTIC"/>
    <property type="match status" value="1"/>
</dbReference>
<evidence type="ECO:0008006" key="9">
    <source>
        <dbReference type="Google" id="ProtNLM"/>
    </source>
</evidence>
<dbReference type="GO" id="GO:0016121">
    <property type="term" value="P:carotene catabolic process"/>
    <property type="evidence" value="ECO:0007669"/>
    <property type="project" value="TreeGrafter"/>
</dbReference>
<feature type="binding site" evidence="5">
    <location>
        <position position="312"/>
    </location>
    <ligand>
        <name>Fe cation</name>
        <dbReference type="ChEBI" id="CHEBI:24875"/>
        <note>catalytic</note>
    </ligand>
</feature>
<evidence type="ECO:0000256" key="3">
    <source>
        <dbReference type="ARBA" id="ARBA00022964"/>
    </source>
</evidence>
<feature type="binding site" evidence="5">
    <location>
        <position position="361"/>
    </location>
    <ligand>
        <name>Fe cation</name>
        <dbReference type="ChEBI" id="CHEBI:24875"/>
        <note>catalytic</note>
    </ligand>
</feature>
<dbReference type="GO" id="GO:0046872">
    <property type="term" value="F:metal ion binding"/>
    <property type="evidence" value="ECO:0007669"/>
    <property type="project" value="UniProtKB-KW"/>
</dbReference>
<evidence type="ECO:0000256" key="2">
    <source>
        <dbReference type="ARBA" id="ARBA00022723"/>
    </source>
</evidence>
<dbReference type="Pfam" id="PF03055">
    <property type="entry name" value="RPE65"/>
    <property type="match status" value="1"/>
</dbReference>
<dbReference type="PANTHER" id="PTHR10543">
    <property type="entry name" value="BETA-CAROTENE DIOXYGENASE"/>
    <property type="match status" value="1"/>
</dbReference>
<comment type="similarity">
    <text evidence="1">Belongs to the carotenoid oxygenase family.</text>
</comment>
<reference evidence="7" key="1">
    <citation type="submission" date="2021-08" db="EMBL/GenBank/DDBJ databases">
        <title>WGS assembly of Ceratopteris richardii.</title>
        <authorList>
            <person name="Marchant D.B."/>
            <person name="Chen G."/>
            <person name="Jenkins J."/>
            <person name="Shu S."/>
            <person name="Leebens-Mack J."/>
            <person name="Grimwood J."/>
            <person name="Schmutz J."/>
            <person name="Soltis P."/>
            <person name="Soltis D."/>
            <person name="Chen Z.-H."/>
        </authorList>
    </citation>
    <scope>NUCLEOTIDE SEQUENCE</scope>
    <source>
        <strain evidence="7">Whitten #5841</strain>
        <tissue evidence="7">Leaf</tissue>
    </source>
</reference>
<comment type="cofactor">
    <cofactor evidence="5">
        <name>Fe(2+)</name>
        <dbReference type="ChEBI" id="CHEBI:29033"/>
    </cofactor>
    <text evidence="5">Binds 1 Fe(2+) ion per subunit.</text>
</comment>
<keyword evidence="3" id="KW-0223">Dioxygenase</keyword>
<dbReference type="GO" id="GO:0010436">
    <property type="term" value="F:carotenoid dioxygenase activity"/>
    <property type="evidence" value="ECO:0007669"/>
    <property type="project" value="TreeGrafter"/>
</dbReference>
<name>A0A8T2QE15_CERRI</name>
<organism evidence="7 8">
    <name type="scientific">Ceratopteris richardii</name>
    <name type="common">Triangle waterfern</name>
    <dbReference type="NCBI Taxonomy" id="49495"/>
    <lineage>
        <taxon>Eukaryota</taxon>
        <taxon>Viridiplantae</taxon>
        <taxon>Streptophyta</taxon>
        <taxon>Embryophyta</taxon>
        <taxon>Tracheophyta</taxon>
        <taxon>Polypodiopsida</taxon>
        <taxon>Polypodiidae</taxon>
        <taxon>Polypodiales</taxon>
        <taxon>Pteridineae</taxon>
        <taxon>Pteridaceae</taxon>
        <taxon>Parkerioideae</taxon>
        <taxon>Ceratopteris</taxon>
    </lineage>
</organism>
<dbReference type="Proteomes" id="UP000825935">
    <property type="component" value="Chromosome 36"/>
</dbReference>
<keyword evidence="3" id="KW-0560">Oxidoreductase</keyword>
<protein>
    <recommendedName>
        <fullName evidence="9">9-cis-epoxycarotenoid dioxygenase</fullName>
    </recommendedName>
</protein>
<evidence type="ECO:0000256" key="1">
    <source>
        <dbReference type="ARBA" id="ARBA00006787"/>
    </source>
</evidence>
<evidence type="ECO:0000256" key="4">
    <source>
        <dbReference type="ARBA" id="ARBA00023004"/>
    </source>
</evidence>